<dbReference type="GO" id="GO:0003871">
    <property type="term" value="F:5-methyltetrahydropteroyltriglutamate-homocysteine S-methyltransferase activity"/>
    <property type="evidence" value="ECO:0007669"/>
    <property type="project" value="InterPro"/>
</dbReference>
<dbReference type="GO" id="GO:0008270">
    <property type="term" value="F:zinc ion binding"/>
    <property type="evidence" value="ECO:0007669"/>
    <property type="project" value="InterPro"/>
</dbReference>
<comment type="caution">
    <text evidence="5">The sequence shown here is derived from an EMBL/GenBank/DDBJ whole genome shotgun (WGS) entry which is preliminary data.</text>
</comment>
<dbReference type="EMBL" id="DRXH01000074">
    <property type="protein sequence ID" value="HHM44090.1"/>
    <property type="molecule type" value="Genomic_DNA"/>
</dbReference>
<dbReference type="Pfam" id="PF01717">
    <property type="entry name" value="Meth_synt_2"/>
    <property type="match status" value="1"/>
</dbReference>
<name>A0A7J3VSR4_CALS0</name>
<evidence type="ECO:0000313" key="5">
    <source>
        <dbReference type="EMBL" id="HHM44090.1"/>
    </source>
</evidence>
<comment type="cofactor">
    <cofactor evidence="1">
        <name>Zn(2+)</name>
        <dbReference type="ChEBI" id="CHEBI:29105"/>
    </cofactor>
</comment>
<gene>
    <name evidence="5" type="ORF">ENM31_02170</name>
</gene>
<accession>A0A7J3VSR4</accession>
<feature type="domain" description="Cobalamin-independent methionine synthase MetE C-terminal/archaeal" evidence="4">
    <location>
        <begin position="62"/>
        <end position="363"/>
    </location>
</feature>
<protein>
    <recommendedName>
        <fullName evidence="4">Cobalamin-independent methionine synthase MetE C-terminal/archaeal domain-containing protein</fullName>
    </recommendedName>
</protein>
<dbReference type="AlphaFoldDB" id="A0A7J3VSR4"/>
<organism evidence="5">
    <name type="scientific">Caldiarchaeum subterraneum</name>
    <dbReference type="NCBI Taxonomy" id="311458"/>
    <lineage>
        <taxon>Archaea</taxon>
        <taxon>Nitrososphaerota</taxon>
        <taxon>Candidatus Caldarchaeales</taxon>
        <taxon>Candidatus Caldarchaeaceae</taxon>
        <taxon>Candidatus Caldarchaeum</taxon>
    </lineage>
</organism>
<keyword evidence="3" id="KW-0862">Zinc</keyword>
<evidence type="ECO:0000256" key="2">
    <source>
        <dbReference type="ARBA" id="ARBA00022723"/>
    </source>
</evidence>
<dbReference type="Gene3D" id="3.20.20.210">
    <property type="match status" value="1"/>
</dbReference>
<dbReference type="InterPro" id="IPR002629">
    <property type="entry name" value="Met_Synth_C/arc"/>
</dbReference>
<evidence type="ECO:0000256" key="3">
    <source>
        <dbReference type="ARBA" id="ARBA00022833"/>
    </source>
</evidence>
<dbReference type="InterPro" id="IPR038071">
    <property type="entry name" value="UROD/MetE-like_sf"/>
</dbReference>
<dbReference type="CDD" id="cd03311">
    <property type="entry name" value="CIMS_C_terminal_like"/>
    <property type="match status" value="1"/>
</dbReference>
<dbReference type="GO" id="GO:0009086">
    <property type="term" value="P:methionine biosynthetic process"/>
    <property type="evidence" value="ECO:0007669"/>
    <property type="project" value="InterPro"/>
</dbReference>
<sequence length="373" mass="42890">MKPFETMEVGSLNKAPFISRDVDRAVSEAERWGGRLEVENYPKLVEKIRRNEITAEELADWACLYGLRFFEKAGLDVVYDGEQRRMEMYEYPLQFVQGFEFRGVVRVWDNEYYKKAAVVESPRLLKPYHLDELRFNKRNARKSLKVPVTAAYTLADWSFDEHYIKKAVGEDFFERQQRARHSFVLDLVSNVVRPVVQALDREGVDYIQLDEPAAATKPYEASLVVESLNETIKGLRSKIVVHICYTNYEALFPALLELKADVLSVSCSNADTTRLGVDDGARRGFRVLEKFSQYSLPFRIAPGVVDVHTDFVESPELVRDRLLYAARVMRDPGLVVACNDCGLRTRRWDVAFEKQVNLVKGAQLARSKIEQGR</sequence>
<proteinExistence type="predicted"/>
<evidence type="ECO:0000256" key="1">
    <source>
        <dbReference type="ARBA" id="ARBA00001947"/>
    </source>
</evidence>
<evidence type="ECO:0000259" key="4">
    <source>
        <dbReference type="Pfam" id="PF01717"/>
    </source>
</evidence>
<keyword evidence="2" id="KW-0479">Metal-binding</keyword>
<dbReference type="PANTHER" id="PTHR30519">
    <property type="entry name" value="5-METHYLTETRAHYDROPTEROYLTRIGLUTAMATE--HOMOCYSTEINE METHYLTRANSFERASE"/>
    <property type="match status" value="1"/>
</dbReference>
<dbReference type="SUPFAM" id="SSF51726">
    <property type="entry name" value="UROD/MetE-like"/>
    <property type="match status" value="1"/>
</dbReference>
<reference evidence="5" key="1">
    <citation type="journal article" date="2020" name="mSystems">
        <title>Genome- and Community-Level Interaction Insights into Carbon Utilization and Element Cycling Functions of Hydrothermarchaeota in Hydrothermal Sediment.</title>
        <authorList>
            <person name="Zhou Z."/>
            <person name="Liu Y."/>
            <person name="Xu W."/>
            <person name="Pan J."/>
            <person name="Luo Z.H."/>
            <person name="Li M."/>
        </authorList>
    </citation>
    <scope>NUCLEOTIDE SEQUENCE [LARGE SCALE GENOMIC DNA]</scope>
    <source>
        <strain evidence="5">SpSt-1074</strain>
    </source>
</reference>